<evidence type="ECO:0000256" key="4">
    <source>
        <dbReference type="SAM" id="Phobius"/>
    </source>
</evidence>
<feature type="compositionally biased region" description="Low complexity" evidence="3">
    <location>
        <begin position="445"/>
        <end position="458"/>
    </location>
</feature>
<name>A0A165C671_9APHY</name>
<keyword evidence="1" id="KW-0880">Kelch repeat</keyword>
<keyword evidence="5" id="KW-0732">Signal</keyword>
<keyword evidence="7" id="KW-1185">Reference proteome</keyword>
<feature type="compositionally biased region" description="Gly residues" evidence="3">
    <location>
        <begin position="429"/>
        <end position="444"/>
    </location>
</feature>
<feature type="signal peptide" evidence="5">
    <location>
        <begin position="1"/>
        <end position="21"/>
    </location>
</feature>
<feature type="region of interest" description="Disordered" evidence="3">
    <location>
        <begin position="732"/>
        <end position="804"/>
    </location>
</feature>
<keyword evidence="4" id="KW-0472">Membrane</keyword>
<protein>
    <submittedName>
        <fullName evidence="6">Galactose oxidase</fullName>
    </submittedName>
</protein>
<keyword evidence="4" id="KW-1133">Transmembrane helix</keyword>
<evidence type="ECO:0000256" key="5">
    <source>
        <dbReference type="SAM" id="SignalP"/>
    </source>
</evidence>
<dbReference type="OrthoDB" id="432528at2759"/>
<dbReference type="EMBL" id="KV427654">
    <property type="protein sequence ID" value="KZT02273.1"/>
    <property type="molecule type" value="Genomic_DNA"/>
</dbReference>
<gene>
    <name evidence="6" type="ORF">LAESUDRAFT_730458</name>
</gene>
<feature type="compositionally biased region" description="Low complexity" evidence="3">
    <location>
        <begin position="741"/>
        <end position="777"/>
    </location>
</feature>
<feature type="compositionally biased region" description="Low complexity" evidence="3">
    <location>
        <begin position="365"/>
        <end position="428"/>
    </location>
</feature>
<dbReference type="STRING" id="1314785.A0A165C671"/>
<evidence type="ECO:0000256" key="1">
    <source>
        <dbReference type="ARBA" id="ARBA00022441"/>
    </source>
</evidence>
<feature type="compositionally biased region" description="Polar residues" evidence="3">
    <location>
        <begin position="944"/>
        <end position="956"/>
    </location>
</feature>
<dbReference type="Pfam" id="PF24681">
    <property type="entry name" value="Kelch_KLHDC2_KLHL20_DRC7"/>
    <property type="match status" value="1"/>
</dbReference>
<keyword evidence="4" id="KW-0812">Transmembrane</keyword>
<sequence>MSRSAVLRALTILALLHDCAAYTAIPRWGQAVALVENVLFVHGGRADQYNEYAYSSAPTNNDMLVLSLTTSFNLSAPPWSYISGCDNCSSPQDPSVAWHTMSPLNTTYMFLFGGELGSDSNAHPEAADSAVLVSIKDVSSPVWDNEATSWADEPLRRMYHSACATGGKVYIVGGLKSDGSGEAFSTHYVFNPSVPSFTALPSSNGPPAIYGHQCVVLSDGRMIVFGGYDYSSGALVAFDTIWALDTTDSTSSWSSVSVSSSTLPNSRRGFAATLVDGQKVVLQGGADADLTISYSDGWVLDTTQSPMVWSEVSALSEMGARRDHFAVALGSEVLFGFGYETNGPAPVALQYFDFSSSAWISSYTPAPAVTSPTTTTLSGDRPTYTYTGTTGTGSPSSGQTGSTSAGTSARPTFTASGSGSASGSSASSGGSGSGSSGSSSGSGSGSSSASGAGSSATGSIISSHKSSGIVLGTVIGVVGLIIGAIAAAWYVKRQRTQESFHVLSVTDEDHATDAHGDVPMAGSRAKGGLPVVQSVRSTLGLLVPGLMSDSQHARRDMLADEDTRHFDSPWHARDASAGQSSWSSHPRRPTWSSVMHESLASLRSVGGTVLAYAAVRSREPSGGSRSARSWWEKERMHEPYADDAALMGEGAGAAPRRPKGRRQASYATTRSSYSHYEDPLDEYEIEELPAPGAYEEPYDDADITERKVPSLNDPPPRPYSFMRATAGTVDLTRLSPVSERPSVPTLSSATVSSASHSTTTPFAPAPSSSTPNPSYSSLEMARSPRARRSSILDASPSPPAVPMRRSNSWWTRFAKTPLLDRHASDASRASRPLEIRDPNPPPRLIAIEESTGSNQAREGDAPVEGQKGPEDLSRREQPYSTTQHGRSASSLQTAKTANSDMIDKMGRTMDIVQRSTTSLHSSGHSADSEIDVDVHSPSLAHVVSHSSRGSAESQALESPEQISPLRTLASIASFPSPPASSKVSSPRRPSVGQVAARVQAYERRVSQDVQPERPPLSASPRKERASVYGVAPKPSLFVANPDHRTSRSSGSASTP</sequence>
<feature type="region of interest" description="Disordered" evidence="3">
    <location>
        <begin position="569"/>
        <end position="590"/>
    </location>
</feature>
<evidence type="ECO:0000313" key="7">
    <source>
        <dbReference type="Proteomes" id="UP000076871"/>
    </source>
</evidence>
<feature type="chain" id="PRO_5007855880" evidence="5">
    <location>
        <begin position="22"/>
        <end position="1055"/>
    </location>
</feature>
<feature type="compositionally biased region" description="Basic and acidic residues" evidence="3">
    <location>
        <begin position="867"/>
        <end position="877"/>
    </location>
</feature>
<dbReference type="GeneID" id="63826864"/>
<organism evidence="6 7">
    <name type="scientific">Laetiporus sulphureus 93-53</name>
    <dbReference type="NCBI Taxonomy" id="1314785"/>
    <lineage>
        <taxon>Eukaryota</taxon>
        <taxon>Fungi</taxon>
        <taxon>Dikarya</taxon>
        <taxon>Basidiomycota</taxon>
        <taxon>Agaricomycotina</taxon>
        <taxon>Agaricomycetes</taxon>
        <taxon>Polyporales</taxon>
        <taxon>Laetiporus</taxon>
    </lineage>
</organism>
<feature type="transmembrane region" description="Helical" evidence="4">
    <location>
        <begin position="469"/>
        <end position="491"/>
    </location>
</feature>
<dbReference type="PANTHER" id="PTHR46093:SF18">
    <property type="entry name" value="FIBRONECTIN TYPE-III DOMAIN-CONTAINING PROTEIN"/>
    <property type="match status" value="1"/>
</dbReference>
<evidence type="ECO:0000256" key="2">
    <source>
        <dbReference type="ARBA" id="ARBA00022737"/>
    </source>
</evidence>
<feature type="region of interest" description="Disordered" evidence="3">
    <location>
        <begin position="365"/>
        <end position="458"/>
    </location>
</feature>
<accession>A0A165C671</accession>
<feature type="compositionally biased region" description="Polar residues" evidence="3">
    <location>
        <begin position="878"/>
        <end position="899"/>
    </location>
</feature>
<dbReference type="SUPFAM" id="SSF117281">
    <property type="entry name" value="Kelch motif"/>
    <property type="match status" value="1"/>
</dbReference>
<dbReference type="Gene3D" id="2.120.10.80">
    <property type="entry name" value="Kelch-type beta propeller"/>
    <property type="match status" value="3"/>
</dbReference>
<dbReference type="InterPro" id="IPR015915">
    <property type="entry name" value="Kelch-typ_b-propeller"/>
</dbReference>
<feature type="compositionally biased region" description="Low complexity" evidence="3">
    <location>
        <begin position="969"/>
        <end position="990"/>
    </location>
</feature>
<proteinExistence type="predicted"/>
<dbReference type="RefSeq" id="XP_040760013.1">
    <property type="nucleotide sequence ID" value="XM_040909835.1"/>
</dbReference>
<feature type="region of interest" description="Disordered" evidence="3">
    <location>
        <begin position="650"/>
        <end position="678"/>
    </location>
</feature>
<feature type="compositionally biased region" description="Polar residues" evidence="3">
    <location>
        <begin position="665"/>
        <end position="674"/>
    </location>
</feature>
<reference evidence="6 7" key="1">
    <citation type="journal article" date="2016" name="Mol. Biol. Evol.">
        <title>Comparative Genomics of Early-Diverging Mushroom-Forming Fungi Provides Insights into the Origins of Lignocellulose Decay Capabilities.</title>
        <authorList>
            <person name="Nagy L.G."/>
            <person name="Riley R."/>
            <person name="Tritt A."/>
            <person name="Adam C."/>
            <person name="Daum C."/>
            <person name="Floudas D."/>
            <person name="Sun H."/>
            <person name="Yadav J.S."/>
            <person name="Pangilinan J."/>
            <person name="Larsson K.H."/>
            <person name="Matsuura K."/>
            <person name="Barry K."/>
            <person name="Labutti K."/>
            <person name="Kuo R."/>
            <person name="Ohm R.A."/>
            <person name="Bhattacharya S.S."/>
            <person name="Shirouzu T."/>
            <person name="Yoshinaga Y."/>
            <person name="Martin F.M."/>
            <person name="Grigoriev I.V."/>
            <person name="Hibbett D.S."/>
        </authorList>
    </citation>
    <scope>NUCLEOTIDE SEQUENCE [LARGE SCALE GENOMIC DNA]</scope>
    <source>
        <strain evidence="6 7">93-53</strain>
    </source>
</reference>
<evidence type="ECO:0000256" key="3">
    <source>
        <dbReference type="SAM" id="MobiDB-lite"/>
    </source>
</evidence>
<dbReference type="AlphaFoldDB" id="A0A165C671"/>
<dbReference type="Proteomes" id="UP000076871">
    <property type="component" value="Unassembled WGS sequence"/>
</dbReference>
<dbReference type="PANTHER" id="PTHR46093">
    <property type="entry name" value="ACYL-COA-BINDING DOMAIN-CONTAINING PROTEIN 5"/>
    <property type="match status" value="1"/>
</dbReference>
<feature type="region of interest" description="Disordered" evidence="3">
    <location>
        <begin position="821"/>
        <end position="1055"/>
    </location>
</feature>
<dbReference type="InParanoid" id="A0A165C671"/>
<evidence type="ECO:0000313" key="6">
    <source>
        <dbReference type="EMBL" id="KZT02273.1"/>
    </source>
</evidence>
<feature type="compositionally biased region" description="Polar residues" evidence="3">
    <location>
        <begin position="577"/>
        <end position="590"/>
    </location>
</feature>
<feature type="compositionally biased region" description="Polar residues" evidence="3">
    <location>
        <begin position="913"/>
        <end position="925"/>
    </location>
</feature>
<keyword evidence="2" id="KW-0677">Repeat</keyword>